<evidence type="ECO:0000313" key="1">
    <source>
        <dbReference type="EMBL" id="MBT4870879.1"/>
    </source>
</evidence>
<proteinExistence type="predicted"/>
<evidence type="ECO:0000313" key="2">
    <source>
        <dbReference type="Proteomes" id="UP000722459"/>
    </source>
</evidence>
<protein>
    <submittedName>
        <fullName evidence="1">Uncharacterized protein</fullName>
    </submittedName>
</protein>
<accession>A0A8T5GG06</accession>
<gene>
    <name evidence="1" type="ORF">HON47_04855</name>
</gene>
<organism evidence="1 2">
    <name type="scientific">Candidatus Iainarchaeum sp</name>
    <dbReference type="NCBI Taxonomy" id="3101447"/>
    <lineage>
        <taxon>Archaea</taxon>
        <taxon>Candidatus Iainarchaeota</taxon>
        <taxon>Candidatus Iainarchaeia</taxon>
        <taxon>Candidatus Iainarchaeales</taxon>
        <taxon>Candidatus Iainarchaeaceae</taxon>
        <taxon>Candidatus Iainarchaeum</taxon>
    </lineage>
</organism>
<dbReference type="EMBL" id="JABJNZ010000062">
    <property type="protein sequence ID" value="MBT4870879.1"/>
    <property type="molecule type" value="Genomic_DNA"/>
</dbReference>
<reference evidence="1" key="1">
    <citation type="journal article" date="2021" name="ISME J.">
        <title>Mercury methylation by metabolically versatile and cosmopolitan marine bacteria.</title>
        <authorList>
            <person name="Lin H."/>
            <person name="Ascher D.B."/>
            <person name="Myung Y."/>
            <person name="Lamborg C.H."/>
            <person name="Hallam S.J."/>
            <person name="Gionfriddo C.M."/>
            <person name="Holt K.E."/>
            <person name="Moreau J.W."/>
        </authorList>
    </citation>
    <scope>NUCLEOTIDE SEQUENCE</scope>
    <source>
        <strain evidence="1">SI075_bin30</strain>
    </source>
</reference>
<dbReference type="Proteomes" id="UP000722459">
    <property type="component" value="Unassembled WGS sequence"/>
</dbReference>
<comment type="caution">
    <text evidence="1">The sequence shown here is derived from an EMBL/GenBank/DDBJ whole genome shotgun (WGS) entry which is preliminary data.</text>
</comment>
<sequence length="56" mass="6479">MVYEHTNSKGKKYYLHARGKLFYFGGTQKENAIDLPEGYDIVENERTGLPMLKKKA</sequence>
<dbReference type="AlphaFoldDB" id="A0A8T5GG06"/>
<name>A0A8T5GG06_9ARCH</name>